<name>A0AAV6HK05_9ERIC</name>
<keyword evidence="3" id="KW-1185">Reference proteome</keyword>
<feature type="coiled-coil region" evidence="1">
    <location>
        <begin position="375"/>
        <end position="402"/>
    </location>
</feature>
<evidence type="ECO:0000256" key="1">
    <source>
        <dbReference type="SAM" id="Coils"/>
    </source>
</evidence>
<dbReference type="GO" id="GO:0006900">
    <property type="term" value="P:vesicle budding from membrane"/>
    <property type="evidence" value="ECO:0007669"/>
    <property type="project" value="TreeGrafter"/>
</dbReference>
<evidence type="ECO:0000313" key="3">
    <source>
        <dbReference type="Proteomes" id="UP000823749"/>
    </source>
</evidence>
<keyword evidence="1" id="KW-0175">Coiled coil</keyword>
<dbReference type="Pfam" id="PF25880">
    <property type="entry name" value="WHD_CHMP7_1st"/>
    <property type="match status" value="1"/>
</dbReference>
<dbReference type="GO" id="GO:0009898">
    <property type="term" value="C:cytoplasmic side of plasma membrane"/>
    <property type="evidence" value="ECO:0007669"/>
    <property type="project" value="TreeGrafter"/>
</dbReference>
<dbReference type="AlphaFoldDB" id="A0AAV6HK05"/>
<dbReference type="Pfam" id="PF03357">
    <property type="entry name" value="Snf7"/>
    <property type="match status" value="1"/>
</dbReference>
<organism evidence="2 3">
    <name type="scientific">Rhododendron griersonianum</name>
    <dbReference type="NCBI Taxonomy" id="479676"/>
    <lineage>
        <taxon>Eukaryota</taxon>
        <taxon>Viridiplantae</taxon>
        <taxon>Streptophyta</taxon>
        <taxon>Embryophyta</taxon>
        <taxon>Tracheophyta</taxon>
        <taxon>Spermatophyta</taxon>
        <taxon>Magnoliopsida</taxon>
        <taxon>eudicotyledons</taxon>
        <taxon>Gunneridae</taxon>
        <taxon>Pentapetalae</taxon>
        <taxon>asterids</taxon>
        <taxon>Ericales</taxon>
        <taxon>Ericaceae</taxon>
        <taxon>Ericoideae</taxon>
        <taxon>Rhodoreae</taxon>
        <taxon>Rhododendron</taxon>
    </lineage>
</organism>
<dbReference type="Proteomes" id="UP000823749">
    <property type="component" value="Chromosome 13"/>
</dbReference>
<dbReference type="PANTHER" id="PTHR22761">
    <property type="entry name" value="CHARGED MULTIVESICULAR BODY PROTEIN"/>
    <property type="match status" value="1"/>
</dbReference>
<dbReference type="EMBL" id="JACTNZ010000013">
    <property type="protein sequence ID" value="KAG5514060.1"/>
    <property type="molecule type" value="Genomic_DNA"/>
</dbReference>
<dbReference type="GO" id="GO:0000815">
    <property type="term" value="C:ESCRT III complex"/>
    <property type="evidence" value="ECO:0007669"/>
    <property type="project" value="TreeGrafter"/>
</dbReference>
<dbReference type="PANTHER" id="PTHR22761:SF7">
    <property type="entry name" value="SNF7 FAMILY PROTEIN"/>
    <property type="match status" value="1"/>
</dbReference>
<dbReference type="GO" id="GO:0005771">
    <property type="term" value="C:multivesicular body"/>
    <property type="evidence" value="ECO:0007669"/>
    <property type="project" value="TreeGrafter"/>
</dbReference>
<dbReference type="InterPro" id="IPR005024">
    <property type="entry name" value="Snf7_fam"/>
</dbReference>
<proteinExistence type="predicted"/>
<comment type="caution">
    <text evidence="2">The sequence shown here is derived from an EMBL/GenBank/DDBJ whole genome shotgun (WGS) entry which is preliminary data.</text>
</comment>
<gene>
    <name evidence="2" type="ORF">RHGRI_035463</name>
</gene>
<sequence length="496" mass="55963">MVDGSSSSSSSSSMLSRTVEEFVRKEVADWDDEVMATARFKAFSGQRSDWEPKYAFWRDLILKVATHLDVFFFHPSEVLITSLLPSPPSNYYSTTTSSEFINYWSSIYYFGFFKVKNIWFSRGGLSPLCLDRVLVSFFYYSLPFQLEMYNAGIILRMGDLVDPSSARFSQIFRRVVQVMGLSRSLTLVDIMEDHLILLPLLQVKAAEVVKTISENHWTSSCIITMRKFKDICGGSKEASTILSHLSGCRKVQYLVISKREFMEGVKVSSTQEAVSSITSLDYDVLHLVSTVDKLQQQLDTINRRWETSRELALASLKSGSRNAALKHAREVKLASESREKCTSLLNRVEEVLRAIADAESSKKVTEAIQIGARAIKENRISVEEVQLRLQELEDSIDLQKQVDNALESTSLFTGIDDADVEDEYKRLEMEVGSHYSQVCSSAVGVKAKPEDQKTSEQLSDALSKLSLVEDTPMEPVTVDPMERTRNISNDLQLEST</sequence>
<reference evidence="2 3" key="1">
    <citation type="submission" date="2020-08" db="EMBL/GenBank/DDBJ databases">
        <title>Plant Genome Project.</title>
        <authorList>
            <person name="Zhang R.-G."/>
        </authorList>
    </citation>
    <scope>NUCLEOTIDE SEQUENCE [LARGE SCALE GENOMIC DNA]</scope>
    <source>
        <strain evidence="2">WSP0</strain>
        <tissue evidence="2">Leaf</tissue>
    </source>
</reference>
<evidence type="ECO:0008006" key="4">
    <source>
        <dbReference type="Google" id="ProtNLM"/>
    </source>
</evidence>
<evidence type="ECO:0000313" key="2">
    <source>
        <dbReference type="EMBL" id="KAG5514060.1"/>
    </source>
</evidence>
<accession>A0AAV6HK05</accession>
<dbReference type="GO" id="GO:0032511">
    <property type="term" value="P:late endosome to vacuole transport via multivesicular body sorting pathway"/>
    <property type="evidence" value="ECO:0007669"/>
    <property type="project" value="TreeGrafter"/>
</dbReference>
<protein>
    <recommendedName>
        <fullName evidence="4">Charged multivesicular body protein 7</fullName>
    </recommendedName>
</protein>